<dbReference type="Proteomes" id="UP001432209">
    <property type="component" value="Chromosome"/>
</dbReference>
<evidence type="ECO:0000313" key="3">
    <source>
        <dbReference type="Proteomes" id="UP001432209"/>
    </source>
</evidence>
<evidence type="ECO:0000256" key="1">
    <source>
        <dbReference type="SAM" id="Phobius"/>
    </source>
</evidence>
<dbReference type="EMBL" id="CP109495">
    <property type="protein sequence ID" value="WUX51166.1"/>
    <property type="molecule type" value="Genomic_DNA"/>
</dbReference>
<protein>
    <submittedName>
        <fullName evidence="2">Uncharacterized protein</fullName>
    </submittedName>
</protein>
<keyword evidence="1" id="KW-1133">Transmembrane helix</keyword>
<feature type="transmembrane region" description="Helical" evidence="1">
    <location>
        <begin position="20"/>
        <end position="44"/>
    </location>
</feature>
<proteinExistence type="predicted"/>
<accession>A0ABZ1ZYL5</accession>
<evidence type="ECO:0000313" key="2">
    <source>
        <dbReference type="EMBL" id="WUX51166.1"/>
    </source>
</evidence>
<name>A0ABZ1ZYL5_STRNV</name>
<sequence>MEPTRSTATQVTVRGLRAAALYSFVTGAATAAGTGTVAWIVWFFQSR</sequence>
<dbReference type="RefSeq" id="WP_329074830.1">
    <property type="nucleotide sequence ID" value="NZ_CP108849.2"/>
</dbReference>
<gene>
    <name evidence="2" type="ORF">OG442_06205</name>
</gene>
<keyword evidence="1" id="KW-0812">Transmembrane</keyword>
<reference evidence="2" key="1">
    <citation type="submission" date="2022-10" db="EMBL/GenBank/DDBJ databases">
        <title>The complete genomes of actinobacterial strains from the NBC collection.</title>
        <authorList>
            <person name="Joergensen T.S."/>
            <person name="Alvarez Arevalo M."/>
            <person name="Sterndorff E.B."/>
            <person name="Faurdal D."/>
            <person name="Vuksanovic O."/>
            <person name="Mourched A.-S."/>
            <person name="Charusanti P."/>
            <person name="Shaw S."/>
            <person name="Blin K."/>
            <person name="Weber T."/>
        </authorList>
    </citation>
    <scope>NUCLEOTIDE SEQUENCE</scope>
    <source>
        <strain evidence="2">NBC_01432</strain>
    </source>
</reference>
<keyword evidence="3" id="KW-1185">Reference proteome</keyword>
<keyword evidence="1" id="KW-0472">Membrane</keyword>
<organism evidence="2 3">
    <name type="scientific">Streptomyces niveus</name>
    <name type="common">Streptomyces spheroides</name>
    <dbReference type="NCBI Taxonomy" id="193462"/>
    <lineage>
        <taxon>Bacteria</taxon>
        <taxon>Bacillati</taxon>
        <taxon>Actinomycetota</taxon>
        <taxon>Actinomycetes</taxon>
        <taxon>Kitasatosporales</taxon>
        <taxon>Streptomycetaceae</taxon>
        <taxon>Streptomyces</taxon>
    </lineage>
</organism>